<dbReference type="GO" id="GO:0046872">
    <property type="term" value="F:metal ion binding"/>
    <property type="evidence" value="ECO:0007669"/>
    <property type="project" value="UniProtKB-KW"/>
</dbReference>
<dbReference type="InterPro" id="IPR050963">
    <property type="entry name" value="Sirohydro_Cobaltochel/CbiX"/>
</dbReference>
<reference evidence="4 6" key="2">
    <citation type="submission" date="2018-08" db="EMBL/GenBank/DDBJ databases">
        <title>A genome reference for cultivated species of the human gut microbiota.</title>
        <authorList>
            <person name="Zou Y."/>
            <person name="Xue W."/>
            <person name="Luo G."/>
        </authorList>
    </citation>
    <scope>NUCLEOTIDE SEQUENCE [LARGE SCALE GENOMIC DNA]</scope>
    <source>
        <strain evidence="4 6">TF05-11AC</strain>
    </source>
</reference>
<evidence type="ECO:0000313" key="6">
    <source>
        <dbReference type="Proteomes" id="UP000261257"/>
    </source>
</evidence>
<dbReference type="AlphaFoldDB" id="A0A174BH36"/>
<dbReference type="InterPro" id="IPR010388">
    <property type="entry name" value="Anaerobic_Co-chelatase"/>
</dbReference>
<evidence type="ECO:0000313" key="3">
    <source>
        <dbReference type="EMBL" id="CUO00057.1"/>
    </source>
</evidence>
<accession>A0A174BH36</accession>
<keyword evidence="2" id="KW-0479">Metal-binding</keyword>
<evidence type="ECO:0000313" key="5">
    <source>
        <dbReference type="Proteomes" id="UP000095651"/>
    </source>
</evidence>
<dbReference type="CDD" id="cd03413">
    <property type="entry name" value="CbiK_C"/>
    <property type="match status" value="1"/>
</dbReference>
<evidence type="ECO:0000313" key="4">
    <source>
        <dbReference type="EMBL" id="RGM04976.1"/>
    </source>
</evidence>
<gene>
    <name evidence="3" type="primary">cbiK</name>
    <name evidence="4" type="ORF">DXC39_11740</name>
    <name evidence="3" type="ORF">ERS852407_01598</name>
</gene>
<sequence>MKKEDAVLVVSFGTSYNDSRKKTIEEIEKTIAGHFHGYEFHRAFTSRVIINILKKRDSISIDGVSEAMERLLNQGIKRVLVQPTHVMSGEEFDAMMEEMSPYEASFEAVAVGAPLLTSDEDYERLVRILAEDTKEFDQEGTEIILMGHGTEHAANEVYVRLAAEFKKQGYGRYHVGTVEATPSLEDMKRETDQTGARRVVLQPLMIVAGDHANNDMAGDEEDSWKSVFQADGYDVVCRLKGLGELEGIRSMFVDHAKMAVRSLTFK</sequence>
<keyword evidence="2" id="KW-0170">Cobalt</keyword>
<dbReference type="EMBL" id="CYZE01000003">
    <property type="protein sequence ID" value="CUO00057.1"/>
    <property type="molecule type" value="Genomic_DNA"/>
</dbReference>
<dbReference type="Proteomes" id="UP000261257">
    <property type="component" value="Unassembled WGS sequence"/>
</dbReference>
<dbReference type="GO" id="GO:0016852">
    <property type="term" value="F:sirohydrochlorin cobaltochelatase activity"/>
    <property type="evidence" value="ECO:0007669"/>
    <property type="project" value="UniProtKB-EC"/>
</dbReference>
<evidence type="ECO:0000256" key="1">
    <source>
        <dbReference type="PIRSR" id="PIRSR033579-1"/>
    </source>
</evidence>
<dbReference type="EC" id="4.99.1.3" evidence="3"/>
<dbReference type="PANTHER" id="PTHR33542">
    <property type="entry name" value="SIROHYDROCHLORIN FERROCHELATASE, CHLOROPLASTIC"/>
    <property type="match status" value="1"/>
</dbReference>
<name>A0A174BH36_9FIRM</name>
<dbReference type="RefSeq" id="WP_055654056.1">
    <property type="nucleotide sequence ID" value="NZ_CABIXC010000003.1"/>
</dbReference>
<feature type="binding site" evidence="2">
    <location>
        <position position="179"/>
    </location>
    <ligand>
        <name>Co(2+)</name>
        <dbReference type="ChEBI" id="CHEBI:48828"/>
    </ligand>
</feature>
<dbReference type="SUPFAM" id="SSF53800">
    <property type="entry name" value="Chelatase"/>
    <property type="match status" value="1"/>
</dbReference>
<proteinExistence type="predicted"/>
<evidence type="ECO:0000256" key="2">
    <source>
        <dbReference type="PIRSR" id="PIRSR033579-3"/>
    </source>
</evidence>
<feature type="binding site" evidence="2">
    <location>
        <position position="148"/>
    </location>
    <ligand>
        <name>Co(2+)</name>
        <dbReference type="ChEBI" id="CHEBI:48828"/>
    </ligand>
</feature>
<dbReference type="EMBL" id="QSSQ01000008">
    <property type="protein sequence ID" value="RGM04976.1"/>
    <property type="molecule type" value="Genomic_DNA"/>
</dbReference>
<dbReference type="PANTHER" id="PTHR33542:SF3">
    <property type="entry name" value="SIROHYDROCHLORIN FERROCHELATASE, CHLOROPLASTIC"/>
    <property type="match status" value="1"/>
</dbReference>
<dbReference type="Gene3D" id="3.40.50.1400">
    <property type="match status" value="2"/>
</dbReference>
<dbReference type="Pfam" id="PF06180">
    <property type="entry name" value="CbiK"/>
    <property type="match status" value="1"/>
</dbReference>
<feature type="binding site" evidence="2">
    <location>
        <position position="211"/>
    </location>
    <ligand>
        <name>Co(2+)</name>
        <dbReference type="ChEBI" id="CHEBI:48828"/>
    </ligand>
</feature>
<keyword evidence="3" id="KW-0456">Lyase</keyword>
<organism evidence="3 5">
    <name type="scientific">Hungatella hathewayi</name>
    <dbReference type="NCBI Taxonomy" id="154046"/>
    <lineage>
        <taxon>Bacteria</taxon>
        <taxon>Bacillati</taxon>
        <taxon>Bacillota</taxon>
        <taxon>Clostridia</taxon>
        <taxon>Lachnospirales</taxon>
        <taxon>Lachnospiraceae</taxon>
        <taxon>Hungatella</taxon>
    </lineage>
</organism>
<dbReference type="Proteomes" id="UP000095651">
    <property type="component" value="Unassembled WGS sequence"/>
</dbReference>
<protein>
    <submittedName>
        <fullName evidence="3">Sirohydrochlorin cobaltochelatase</fullName>
        <ecNumber evidence="3">4.99.1.3</ecNumber>
    </submittedName>
</protein>
<reference evidence="3 5" key="1">
    <citation type="submission" date="2015-09" db="EMBL/GenBank/DDBJ databases">
        <authorList>
            <consortium name="Pathogen Informatics"/>
        </authorList>
    </citation>
    <scope>NUCLEOTIDE SEQUENCE [LARGE SCALE GENOMIC DNA]</scope>
    <source>
        <strain evidence="3 5">2789STDY5608850</strain>
    </source>
</reference>
<dbReference type="CDD" id="cd03412">
    <property type="entry name" value="CbiK_N"/>
    <property type="match status" value="1"/>
</dbReference>
<dbReference type="GO" id="GO:0019251">
    <property type="term" value="P:anaerobic cobalamin biosynthetic process"/>
    <property type="evidence" value="ECO:0007669"/>
    <property type="project" value="InterPro"/>
</dbReference>
<dbReference type="PIRSF" id="PIRSF033579">
    <property type="entry name" value="Anaer_Co_chel"/>
    <property type="match status" value="1"/>
</dbReference>
<feature type="active site" description="Proton acceptor" evidence="1">
    <location>
        <position position="148"/>
    </location>
</feature>